<name>A0A8J4ASW7_9CHLO</name>
<protein>
    <submittedName>
        <fullName evidence="1">Uncharacterized protein</fullName>
    </submittedName>
</protein>
<dbReference type="EMBL" id="BNCO01000003">
    <property type="protein sequence ID" value="GIL46326.1"/>
    <property type="molecule type" value="Genomic_DNA"/>
</dbReference>
<comment type="caution">
    <text evidence="1">The sequence shown here is derived from an EMBL/GenBank/DDBJ whole genome shotgun (WGS) entry which is preliminary data.</text>
</comment>
<keyword evidence="2" id="KW-1185">Reference proteome</keyword>
<organism evidence="1 2">
    <name type="scientific">Volvox africanus</name>
    <dbReference type="NCBI Taxonomy" id="51714"/>
    <lineage>
        <taxon>Eukaryota</taxon>
        <taxon>Viridiplantae</taxon>
        <taxon>Chlorophyta</taxon>
        <taxon>core chlorophytes</taxon>
        <taxon>Chlorophyceae</taxon>
        <taxon>CS clade</taxon>
        <taxon>Chlamydomonadales</taxon>
        <taxon>Volvocaceae</taxon>
        <taxon>Volvox</taxon>
    </lineage>
</organism>
<dbReference type="Proteomes" id="UP000747399">
    <property type="component" value="Unassembled WGS sequence"/>
</dbReference>
<gene>
    <name evidence="1" type="ORF">Vafri_3344</name>
</gene>
<evidence type="ECO:0000313" key="2">
    <source>
        <dbReference type="Proteomes" id="UP000747399"/>
    </source>
</evidence>
<dbReference type="AlphaFoldDB" id="A0A8J4ASW7"/>
<proteinExistence type="predicted"/>
<accession>A0A8J4ASW7</accession>
<sequence length="105" mass="11241">MAMVGRGRHLKVQAQGVSEGCDPGTHCCCRRASGGSDGKLSRRWRSGIVEEEERVMDMVGGAGDNVVSGNSGTVLAVTQSRADKLLRWERGRSDGMEGKRGCSMK</sequence>
<reference evidence="1" key="1">
    <citation type="journal article" date="2021" name="Proc. Natl. Acad. Sci. U.S.A.">
        <title>Three genomes in the algal genus Volvox reveal the fate of a haploid sex-determining region after a transition to homothallism.</title>
        <authorList>
            <person name="Yamamoto K."/>
            <person name="Hamaji T."/>
            <person name="Kawai-Toyooka H."/>
            <person name="Matsuzaki R."/>
            <person name="Takahashi F."/>
            <person name="Nishimura Y."/>
            <person name="Kawachi M."/>
            <person name="Noguchi H."/>
            <person name="Minakuchi Y."/>
            <person name="Umen J.G."/>
            <person name="Toyoda A."/>
            <person name="Nozaki H."/>
        </authorList>
    </citation>
    <scope>NUCLEOTIDE SEQUENCE</scope>
    <source>
        <strain evidence="1">NIES-3780</strain>
    </source>
</reference>
<evidence type="ECO:0000313" key="1">
    <source>
        <dbReference type="EMBL" id="GIL46326.1"/>
    </source>
</evidence>